<protein>
    <submittedName>
        <fullName evidence="1">Uncharacterized protein</fullName>
    </submittedName>
</protein>
<dbReference type="Proteomes" id="UP000576368">
    <property type="component" value="Unassembled WGS sequence"/>
</dbReference>
<name>A0A7X5YC64_9BACT</name>
<dbReference type="AlphaFoldDB" id="A0A7X5YC64"/>
<dbReference type="EMBL" id="JAATLI010000007">
    <property type="protein sequence ID" value="NJC18400.1"/>
    <property type="molecule type" value="Genomic_DNA"/>
</dbReference>
<accession>A0A7X5YC64</accession>
<gene>
    <name evidence="1" type="ORF">GGR15_002027</name>
</gene>
<evidence type="ECO:0000313" key="2">
    <source>
        <dbReference type="Proteomes" id="UP000576368"/>
    </source>
</evidence>
<evidence type="ECO:0000313" key="1">
    <source>
        <dbReference type="EMBL" id="NJC18400.1"/>
    </source>
</evidence>
<proteinExistence type="predicted"/>
<sequence length="138" mass="15647">MIRLFGAGVPVTTGHKRSCPVHARLAGKIPQALRARMIFPRHPEGLTLLVRAGHGLPLPVSYGDSATVWLSCPLYMFLEMTVIFYARKLPAITKKCYLCIKKKELFESMRNIVILNSLEFSYPLPVLMRVFYKALIIK</sequence>
<reference evidence="1 2" key="1">
    <citation type="submission" date="2020-03" db="EMBL/GenBank/DDBJ databases">
        <title>Genomic Encyclopedia of Type Strains, Phase IV (KMG-IV): sequencing the most valuable type-strain genomes for metagenomic binning, comparative biology and taxonomic classification.</title>
        <authorList>
            <person name="Goeker M."/>
        </authorList>
    </citation>
    <scope>NUCLEOTIDE SEQUENCE [LARGE SCALE GENOMIC DNA]</scope>
    <source>
        <strain evidence="1 2">DSM 105722</strain>
    </source>
</reference>
<organism evidence="1 2">
    <name type="scientific">Butyricimonas paravirosa</name>
    <dbReference type="NCBI Taxonomy" id="1472417"/>
    <lineage>
        <taxon>Bacteria</taxon>
        <taxon>Pseudomonadati</taxon>
        <taxon>Bacteroidota</taxon>
        <taxon>Bacteroidia</taxon>
        <taxon>Bacteroidales</taxon>
        <taxon>Odoribacteraceae</taxon>
        <taxon>Butyricimonas</taxon>
    </lineage>
</organism>
<comment type="caution">
    <text evidence="1">The sequence shown here is derived from an EMBL/GenBank/DDBJ whole genome shotgun (WGS) entry which is preliminary data.</text>
</comment>